<dbReference type="SMART" id="SM00360">
    <property type="entry name" value="RRM"/>
    <property type="match status" value="1"/>
</dbReference>
<dbReference type="STRING" id="765915.A0A1Y2HU68"/>
<keyword evidence="4" id="KW-0687">Ribonucleoprotein</keyword>
<feature type="compositionally biased region" description="Pro residues" evidence="6">
    <location>
        <begin position="15"/>
        <end position="27"/>
    </location>
</feature>
<gene>
    <name evidence="8" type="ORF">BCR44DRAFT_91937</name>
</gene>
<sequence length="383" mass="41979">MTDRLPPNLLRLFQPRPPIEHLPPPDAAPADRRNCSISGVASLMDLLRNHDKDHVPTETAQQKKERLKEEKVKANEAKINEALKTYNPMEDPNATSDPFRTAFVGRLSYKTTEETLRKEFETYGAIKSIKLVQNTSTNTSRGYAFIEFARESDLMAAVKSADGMKIDDRRIVIDVERGRTVKGWRPRRLGGGLGHTRYGYKWQNQDYPGRDLTGKPGGPPAPGMVRVPESRFGGAGGQGGGFRGGFGRGGGFRGGFNRGGGGGGGGFRGGFNNGGGGGYGGRDTGGSFTSRPSSSGGASYMGSGGGSAGGYHASSSRDAGRPSSSGYDRDRRDRSRDRGGSDRYGDRDRDRRERSRDRDHRSSSRRDRDRSRSPRRDRDYRRY</sequence>
<dbReference type="EMBL" id="MCFL01000013">
    <property type="protein sequence ID" value="ORZ37321.1"/>
    <property type="molecule type" value="Genomic_DNA"/>
</dbReference>
<dbReference type="InterPro" id="IPR051183">
    <property type="entry name" value="U1_U11-U12_snRNP_70-35kDa"/>
</dbReference>
<name>A0A1Y2HU68_9FUNG</name>
<dbReference type="InterPro" id="IPR035979">
    <property type="entry name" value="RBD_domain_sf"/>
</dbReference>
<evidence type="ECO:0000313" key="9">
    <source>
        <dbReference type="Proteomes" id="UP000193411"/>
    </source>
</evidence>
<dbReference type="Gene3D" id="3.30.70.330">
    <property type="match status" value="1"/>
</dbReference>
<dbReference type="GO" id="GO:0003729">
    <property type="term" value="F:mRNA binding"/>
    <property type="evidence" value="ECO:0007669"/>
    <property type="project" value="TreeGrafter"/>
</dbReference>
<accession>A0A1Y2HU68</accession>
<evidence type="ECO:0000256" key="2">
    <source>
        <dbReference type="ARBA" id="ARBA00022884"/>
    </source>
</evidence>
<evidence type="ECO:0000256" key="3">
    <source>
        <dbReference type="ARBA" id="ARBA00023242"/>
    </source>
</evidence>
<keyword evidence="9" id="KW-1185">Reference proteome</keyword>
<dbReference type="GO" id="GO:0071011">
    <property type="term" value="C:precatalytic spliceosome"/>
    <property type="evidence" value="ECO:0007669"/>
    <property type="project" value="TreeGrafter"/>
</dbReference>
<feature type="compositionally biased region" description="Low complexity" evidence="6">
    <location>
        <begin position="310"/>
        <end position="326"/>
    </location>
</feature>
<dbReference type="Proteomes" id="UP000193411">
    <property type="component" value="Unassembled WGS sequence"/>
</dbReference>
<dbReference type="OrthoDB" id="4207594at2759"/>
<feature type="domain" description="RRM" evidence="7">
    <location>
        <begin position="100"/>
        <end position="178"/>
    </location>
</feature>
<dbReference type="InterPro" id="IPR034143">
    <property type="entry name" value="snRNP70_RRM"/>
</dbReference>
<dbReference type="GO" id="GO:0000398">
    <property type="term" value="P:mRNA splicing, via spliceosome"/>
    <property type="evidence" value="ECO:0007669"/>
    <property type="project" value="TreeGrafter"/>
</dbReference>
<dbReference type="PANTHER" id="PTHR13952">
    <property type="entry name" value="U1 SMALL NUCLEAR RIBONUCLEOPROTEIN 70 KD"/>
    <property type="match status" value="1"/>
</dbReference>
<organism evidence="8 9">
    <name type="scientific">Catenaria anguillulae PL171</name>
    <dbReference type="NCBI Taxonomy" id="765915"/>
    <lineage>
        <taxon>Eukaryota</taxon>
        <taxon>Fungi</taxon>
        <taxon>Fungi incertae sedis</taxon>
        <taxon>Blastocladiomycota</taxon>
        <taxon>Blastocladiomycetes</taxon>
        <taxon>Blastocladiales</taxon>
        <taxon>Catenariaceae</taxon>
        <taxon>Catenaria</taxon>
    </lineage>
</organism>
<protein>
    <recommendedName>
        <fullName evidence="7">RRM domain-containing protein</fullName>
    </recommendedName>
</protein>
<dbReference type="FunFam" id="3.30.70.330:FF:000132">
    <property type="entry name" value="Small nuclear ribonucleoprotein U11/U12 subunit 35"/>
    <property type="match status" value="1"/>
</dbReference>
<dbReference type="InterPro" id="IPR000504">
    <property type="entry name" value="RRM_dom"/>
</dbReference>
<feature type="region of interest" description="Disordered" evidence="6">
    <location>
        <begin position="275"/>
        <end position="383"/>
    </location>
</feature>
<feature type="compositionally biased region" description="Gly residues" evidence="6">
    <location>
        <begin position="275"/>
        <end position="284"/>
    </location>
</feature>
<reference evidence="8 9" key="1">
    <citation type="submission" date="2016-07" db="EMBL/GenBank/DDBJ databases">
        <title>Pervasive Adenine N6-methylation of Active Genes in Fungi.</title>
        <authorList>
            <consortium name="DOE Joint Genome Institute"/>
            <person name="Mondo S.J."/>
            <person name="Dannebaum R.O."/>
            <person name="Kuo R.C."/>
            <person name="Labutti K."/>
            <person name="Haridas S."/>
            <person name="Kuo A."/>
            <person name="Salamov A."/>
            <person name="Ahrendt S.R."/>
            <person name="Lipzen A."/>
            <person name="Sullivan W."/>
            <person name="Andreopoulos W.B."/>
            <person name="Clum A."/>
            <person name="Lindquist E."/>
            <person name="Daum C."/>
            <person name="Ramamoorthy G.K."/>
            <person name="Gryganskyi A."/>
            <person name="Culley D."/>
            <person name="Magnuson J.K."/>
            <person name="James T.Y."/>
            <person name="O'Malley M.A."/>
            <person name="Stajich J.E."/>
            <person name="Spatafora J.W."/>
            <person name="Visel A."/>
            <person name="Grigoriev I.V."/>
        </authorList>
    </citation>
    <scope>NUCLEOTIDE SEQUENCE [LARGE SCALE GENOMIC DNA]</scope>
    <source>
        <strain evidence="8 9">PL171</strain>
    </source>
</reference>
<evidence type="ECO:0000256" key="5">
    <source>
        <dbReference type="PROSITE-ProRule" id="PRU00176"/>
    </source>
</evidence>
<feature type="compositionally biased region" description="Gly residues" evidence="6">
    <location>
        <begin position="233"/>
        <end position="248"/>
    </location>
</feature>
<dbReference type="PANTHER" id="PTHR13952:SF5">
    <property type="entry name" value="U1 SMALL NUCLEAR RIBONUCLEOPROTEIN 70 KDA"/>
    <property type="match status" value="1"/>
</dbReference>
<dbReference type="InterPro" id="IPR012677">
    <property type="entry name" value="Nucleotide-bd_a/b_plait_sf"/>
</dbReference>
<dbReference type="InterPro" id="IPR022023">
    <property type="entry name" value="U1snRNP70_N"/>
</dbReference>
<dbReference type="SUPFAM" id="SSF54928">
    <property type="entry name" value="RNA-binding domain, RBD"/>
    <property type="match status" value="1"/>
</dbReference>
<feature type="region of interest" description="Disordered" evidence="6">
    <location>
        <begin position="207"/>
        <end position="248"/>
    </location>
</feature>
<comment type="caution">
    <text evidence="8">The sequence shown here is derived from an EMBL/GenBank/DDBJ whole genome shotgun (WGS) entry which is preliminary data.</text>
</comment>
<evidence type="ECO:0000256" key="1">
    <source>
        <dbReference type="ARBA" id="ARBA00004123"/>
    </source>
</evidence>
<keyword evidence="3" id="KW-0539">Nucleus</keyword>
<dbReference type="Pfam" id="PF00076">
    <property type="entry name" value="RRM_1"/>
    <property type="match status" value="1"/>
</dbReference>
<feature type="region of interest" description="Disordered" evidence="6">
    <location>
        <begin position="1"/>
        <end position="32"/>
    </location>
</feature>
<proteinExistence type="predicted"/>
<dbReference type="GO" id="GO:0071004">
    <property type="term" value="C:U2-type prespliceosome"/>
    <property type="evidence" value="ECO:0007669"/>
    <property type="project" value="TreeGrafter"/>
</dbReference>
<dbReference type="GO" id="GO:0030619">
    <property type="term" value="F:U1 snRNA binding"/>
    <property type="evidence" value="ECO:0007669"/>
    <property type="project" value="InterPro"/>
</dbReference>
<evidence type="ECO:0000256" key="6">
    <source>
        <dbReference type="SAM" id="MobiDB-lite"/>
    </source>
</evidence>
<dbReference type="GO" id="GO:0005685">
    <property type="term" value="C:U1 snRNP"/>
    <property type="evidence" value="ECO:0007669"/>
    <property type="project" value="TreeGrafter"/>
</dbReference>
<evidence type="ECO:0000313" key="8">
    <source>
        <dbReference type="EMBL" id="ORZ37321.1"/>
    </source>
</evidence>
<feature type="region of interest" description="Disordered" evidence="6">
    <location>
        <begin position="48"/>
        <end position="68"/>
    </location>
</feature>
<dbReference type="Pfam" id="PF12220">
    <property type="entry name" value="U1snRNP70_N"/>
    <property type="match status" value="1"/>
</dbReference>
<feature type="compositionally biased region" description="Basic and acidic residues" evidence="6">
    <location>
        <begin position="327"/>
        <end position="383"/>
    </location>
</feature>
<dbReference type="PROSITE" id="PS50102">
    <property type="entry name" value="RRM"/>
    <property type="match status" value="1"/>
</dbReference>
<comment type="subcellular location">
    <subcellularLocation>
        <location evidence="1">Nucleus</location>
    </subcellularLocation>
</comment>
<dbReference type="AlphaFoldDB" id="A0A1Y2HU68"/>
<evidence type="ECO:0000256" key="4">
    <source>
        <dbReference type="ARBA" id="ARBA00023274"/>
    </source>
</evidence>
<evidence type="ECO:0000259" key="7">
    <source>
        <dbReference type="PROSITE" id="PS50102"/>
    </source>
</evidence>
<keyword evidence="2 5" id="KW-0694">RNA-binding</keyword>
<dbReference type="CDD" id="cd12236">
    <property type="entry name" value="RRM_snRNP70"/>
    <property type="match status" value="1"/>
</dbReference>